<evidence type="ECO:0000313" key="6">
    <source>
        <dbReference type="Proteomes" id="UP000001072"/>
    </source>
</evidence>
<dbReference type="RefSeq" id="XP_007417242.1">
    <property type="nucleotide sequence ID" value="XM_007417180.1"/>
</dbReference>
<dbReference type="OrthoDB" id="6132182at2759"/>
<protein>
    <recommendedName>
        <fullName evidence="3 4">Tyrosinase copper-binding domain-containing protein</fullName>
    </recommendedName>
</protein>
<name>F4S770_MELLP</name>
<dbReference type="SUPFAM" id="SSF48056">
    <property type="entry name" value="Di-copper centre-containing domain"/>
    <property type="match status" value="1"/>
</dbReference>
<dbReference type="EMBL" id="GL883158">
    <property type="protein sequence ID" value="EGF99459.1"/>
    <property type="molecule type" value="Genomic_DNA"/>
</dbReference>
<dbReference type="PROSITE" id="PS00498">
    <property type="entry name" value="TYROSINASE_2"/>
    <property type="match status" value="1"/>
</dbReference>
<evidence type="ECO:0000259" key="3">
    <source>
        <dbReference type="PROSITE" id="PS00497"/>
    </source>
</evidence>
<dbReference type="PANTHER" id="PTHR11474">
    <property type="entry name" value="TYROSINASE FAMILY MEMBER"/>
    <property type="match status" value="1"/>
</dbReference>
<sequence length="348" mass="39333">MRTRPISIHITMMSWQSRIPILQQRRPVGGHRLGIFWKTALFLAIVTATLCQTPTSDPSHVERRNEQYCPNPAVRVSWYSLSSAEKTAMQDAIMCLLTQPSKMKYPGAISRYDDLVYVHQAQSDFPGGKDLLHVTGRFLHWHRLQLALFELLLRVECGYSGPMAYWDERVDAGKFRDAGIIKDFGGTGNENGYVVDGRFGYTIANLGPSMDNTRRYLSRKINDTASAFASERHYRVLMGQDSFIDFMQSLRNFQHLSGHVGVGRDMAGVQTAPVDPLFWFHHGYVDNDRQGNDPARIFDLNNAGYETQGPPFRSVTWQTALPFLGLADDVPLYAGSDTQGGFLCYTYK</sequence>
<organism evidence="6">
    <name type="scientific">Melampsora larici-populina (strain 98AG31 / pathotype 3-4-7)</name>
    <name type="common">Poplar leaf rust fungus</name>
    <dbReference type="NCBI Taxonomy" id="747676"/>
    <lineage>
        <taxon>Eukaryota</taxon>
        <taxon>Fungi</taxon>
        <taxon>Dikarya</taxon>
        <taxon>Basidiomycota</taxon>
        <taxon>Pucciniomycotina</taxon>
        <taxon>Pucciniomycetes</taxon>
        <taxon>Pucciniales</taxon>
        <taxon>Melampsoraceae</taxon>
        <taxon>Melampsora</taxon>
    </lineage>
</organism>
<evidence type="ECO:0000313" key="5">
    <source>
        <dbReference type="EMBL" id="EGF99459.1"/>
    </source>
</evidence>
<dbReference type="AlphaFoldDB" id="F4S770"/>
<evidence type="ECO:0000256" key="2">
    <source>
        <dbReference type="ARBA" id="ARBA00023008"/>
    </source>
</evidence>
<dbReference type="InParanoid" id="F4S770"/>
<feature type="domain" description="Tyrosinase copper-binding" evidence="3">
    <location>
        <begin position="133"/>
        <end position="150"/>
    </location>
</feature>
<dbReference type="HOGENOM" id="CLU_035914_2_0_1"/>
<evidence type="ECO:0000256" key="1">
    <source>
        <dbReference type="ARBA" id="ARBA00022723"/>
    </source>
</evidence>
<keyword evidence="2" id="KW-0186">Copper</keyword>
<gene>
    <name evidence="5" type="ORF">MELLADRAFT_94291</name>
</gene>
<keyword evidence="6" id="KW-1185">Reference proteome</keyword>
<evidence type="ECO:0000259" key="4">
    <source>
        <dbReference type="PROSITE" id="PS00498"/>
    </source>
</evidence>
<dbReference type="Proteomes" id="UP000001072">
    <property type="component" value="Unassembled WGS sequence"/>
</dbReference>
<dbReference type="GeneID" id="18936841"/>
<reference evidence="6" key="1">
    <citation type="journal article" date="2011" name="Proc. Natl. Acad. Sci. U.S.A.">
        <title>Obligate biotrophy features unraveled by the genomic analysis of rust fungi.</title>
        <authorList>
            <person name="Duplessis S."/>
            <person name="Cuomo C.A."/>
            <person name="Lin Y.-C."/>
            <person name="Aerts A."/>
            <person name="Tisserant E."/>
            <person name="Veneault-Fourrey C."/>
            <person name="Joly D.L."/>
            <person name="Hacquard S."/>
            <person name="Amselem J."/>
            <person name="Cantarel B.L."/>
            <person name="Chiu R."/>
            <person name="Coutinho P.M."/>
            <person name="Feau N."/>
            <person name="Field M."/>
            <person name="Frey P."/>
            <person name="Gelhaye E."/>
            <person name="Goldberg J."/>
            <person name="Grabherr M.G."/>
            <person name="Kodira C.D."/>
            <person name="Kohler A."/>
            <person name="Kuees U."/>
            <person name="Lindquist E.A."/>
            <person name="Lucas S.M."/>
            <person name="Mago R."/>
            <person name="Mauceli E."/>
            <person name="Morin E."/>
            <person name="Murat C."/>
            <person name="Pangilinan J.L."/>
            <person name="Park R."/>
            <person name="Pearson M."/>
            <person name="Quesneville H."/>
            <person name="Rouhier N."/>
            <person name="Sakthikumar S."/>
            <person name="Salamov A.A."/>
            <person name="Schmutz J."/>
            <person name="Selles B."/>
            <person name="Shapiro H."/>
            <person name="Tanguay P."/>
            <person name="Tuskan G.A."/>
            <person name="Henrissat B."/>
            <person name="Van de Peer Y."/>
            <person name="Rouze P."/>
            <person name="Ellis J.G."/>
            <person name="Dodds P.N."/>
            <person name="Schein J.E."/>
            <person name="Zhong S."/>
            <person name="Hamelin R.C."/>
            <person name="Grigoriev I.V."/>
            <person name="Szabo L.J."/>
            <person name="Martin F."/>
        </authorList>
    </citation>
    <scope>NUCLEOTIDE SEQUENCE [LARGE SCALE GENOMIC DNA]</scope>
    <source>
        <strain evidence="6">98AG31 / pathotype 3-4-7</strain>
    </source>
</reference>
<proteinExistence type="predicted"/>
<dbReference type="KEGG" id="mlr:MELLADRAFT_94291"/>
<dbReference type="InterPro" id="IPR002227">
    <property type="entry name" value="Tyrosinase_Cu-bd"/>
</dbReference>
<dbReference type="Pfam" id="PF00264">
    <property type="entry name" value="Tyrosinase"/>
    <property type="match status" value="1"/>
</dbReference>
<dbReference type="STRING" id="747676.F4S770"/>
<dbReference type="eggNOG" id="ENOG502S31Y">
    <property type="taxonomic scope" value="Eukaryota"/>
</dbReference>
<accession>F4S770</accession>
<dbReference type="InterPro" id="IPR008922">
    <property type="entry name" value="Di-copper_centre_dom_sf"/>
</dbReference>
<dbReference type="GO" id="GO:0016491">
    <property type="term" value="F:oxidoreductase activity"/>
    <property type="evidence" value="ECO:0007669"/>
    <property type="project" value="InterPro"/>
</dbReference>
<dbReference type="GO" id="GO:0046872">
    <property type="term" value="F:metal ion binding"/>
    <property type="evidence" value="ECO:0007669"/>
    <property type="project" value="UniProtKB-KW"/>
</dbReference>
<dbReference type="VEuPathDB" id="FungiDB:MELLADRAFT_94291"/>
<dbReference type="PANTHER" id="PTHR11474:SF126">
    <property type="entry name" value="TYROSINASE-LIKE PROTEIN TYR-1-RELATED"/>
    <property type="match status" value="1"/>
</dbReference>
<feature type="domain" description="Tyrosinase copper-binding" evidence="4">
    <location>
        <begin position="275"/>
        <end position="286"/>
    </location>
</feature>
<keyword evidence="1" id="KW-0479">Metal-binding</keyword>
<dbReference type="InterPro" id="IPR050316">
    <property type="entry name" value="Tyrosinase/Hemocyanin"/>
</dbReference>
<dbReference type="PROSITE" id="PS00497">
    <property type="entry name" value="TYROSINASE_1"/>
    <property type="match status" value="1"/>
</dbReference>
<dbReference type="Gene3D" id="1.10.1280.10">
    <property type="entry name" value="Di-copper center containing domain from catechol oxidase"/>
    <property type="match status" value="1"/>
</dbReference>